<sequence>MTQWFQWLTFDMVVDVCWGESFDCVSKQESHPCLALSMDMVSLSCFVVFVAWWKGLKDLLVRLSGVEGLFVRLVRSKCERNVASSASSKKSSIYSNLHAAGDPLGPVEVDGNLTAIVIAGSETTGFALTATSYYLAKNPDCFRTAAAEINDDAVRKLPYLKATIDEALRMTPAEPNGLARQVVVDGLDIAGHHIPKKYTDRAYHTDCDLRLPVCCQSLFVPFSSSKRVSPQRWLGDPEFKDDELDAVQPFLMGVNVCIGRGLAWMEMRLTLARLLWEFDWTINEADGEAFERSKAWHVWMKSPVHLQVSKRDPRSLGA</sequence>
<keyword evidence="5" id="KW-0408">Iron</keyword>
<keyword evidence="8" id="KW-1185">Reference proteome</keyword>
<keyword evidence="4" id="KW-0479">Metal-binding</keyword>
<dbReference type="PANTHER" id="PTHR24305">
    <property type="entry name" value="CYTOCHROME P450"/>
    <property type="match status" value="1"/>
</dbReference>
<comment type="caution">
    <text evidence="7">The sequence shown here is derived from an EMBL/GenBank/DDBJ whole genome shotgun (WGS) entry which is preliminary data.</text>
</comment>
<dbReference type="RefSeq" id="XP_066715065.1">
    <property type="nucleotide sequence ID" value="XM_066859578.1"/>
</dbReference>
<dbReference type="Proteomes" id="UP001480595">
    <property type="component" value="Unassembled WGS sequence"/>
</dbReference>
<dbReference type="InterPro" id="IPR002401">
    <property type="entry name" value="Cyt_P450_E_grp-I"/>
</dbReference>
<evidence type="ECO:0000256" key="5">
    <source>
        <dbReference type="ARBA" id="ARBA00023004"/>
    </source>
</evidence>
<proteinExistence type="inferred from homology"/>
<dbReference type="InterPro" id="IPR001128">
    <property type="entry name" value="Cyt_P450"/>
</dbReference>
<dbReference type="InterPro" id="IPR036396">
    <property type="entry name" value="Cyt_P450_sf"/>
</dbReference>
<dbReference type="Pfam" id="PF00067">
    <property type="entry name" value="p450"/>
    <property type="match status" value="1"/>
</dbReference>
<evidence type="ECO:0000256" key="2">
    <source>
        <dbReference type="ARBA" id="ARBA00010617"/>
    </source>
</evidence>
<evidence type="ECO:0000313" key="7">
    <source>
        <dbReference type="EMBL" id="KAK8061803.1"/>
    </source>
</evidence>
<comment type="similarity">
    <text evidence="2">Belongs to the cytochrome P450 family.</text>
</comment>
<dbReference type="PANTHER" id="PTHR24305:SF210">
    <property type="entry name" value="CYTOCHROME P450 MONOOXYGENASE ASQL-RELATED"/>
    <property type="match status" value="1"/>
</dbReference>
<dbReference type="Gene3D" id="1.10.630.10">
    <property type="entry name" value="Cytochrome P450"/>
    <property type="match status" value="1"/>
</dbReference>
<organism evidence="7 8">
    <name type="scientific">Apiospora phragmitis</name>
    <dbReference type="NCBI Taxonomy" id="2905665"/>
    <lineage>
        <taxon>Eukaryota</taxon>
        <taxon>Fungi</taxon>
        <taxon>Dikarya</taxon>
        <taxon>Ascomycota</taxon>
        <taxon>Pezizomycotina</taxon>
        <taxon>Sordariomycetes</taxon>
        <taxon>Xylariomycetidae</taxon>
        <taxon>Amphisphaeriales</taxon>
        <taxon>Apiosporaceae</taxon>
        <taxon>Apiospora</taxon>
    </lineage>
</organism>
<keyword evidence="3" id="KW-0349">Heme</keyword>
<dbReference type="InterPro" id="IPR050121">
    <property type="entry name" value="Cytochrome_P450_monoxygenase"/>
</dbReference>
<dbReference type="PRINTS" id="PR00463">
    <property type="entry name" value="EP450I"/>
</dbReference>
<keyword evidence="6" id="KW-0732">Signal</keyword>
<evidence type="ECO:0000256" key="3">
    <source>
        <dbReference type="ARBA" id="ARBA00022617"/>
    </source>
</evidence>
<evidence type="ECO:0000313" key="8">
    <source>
        <dbReference type="Proteomes" id="UP001480595"/>
    </source>
</evidence>
<name>A0ABR1UVD2_9PEZI</name>
<dbReference type="SUPFAM" id="SSF48264">
    <property type="entry name" value="Cytochrome P450"/>
    <property type="match status" value="1"/>
</dbReference>
<reference evidence="7 8" key="1">
    <citation type="submission" date="2023-01" db="EMBL/GenBank/DDBJ databases">
        <title>Analysis of 21 Apiospora genomes using comparative genomics revels a genus with tremendous synthesis potential of carbohydrate active enzymes and secondary metabolites.</title>
        <authorList>
            <person name="Sorensen T."/>
        </authorList>
    </citation>
    <scope>NUCLEOTIDE SEQUENCE [LARGE SCALE GENOMIC DNA]</scope>
    <source>
        <strain evidence="7 8">CBS 135458</strain>
    </source>
</reference>
<keyword evidence="7" id="KW-0560">Oxidoreductase</keyword>
<evidence type="ECO:0000256" key="1">
    <source>
        <dbReference type="ARBA" id="ARBA00001971"/>
    </source>
</evidence>
<feature type="signal peptide" evidence="6">
    <location>
        <begin position="1"/>
        <end position="19"/>
    </location>
</feature>
<protein>
    <submittedName>
        <fullName evidence="7">Cytochrome P450 monooxygenase 1</fullName>
    </submittedName>
</protein>
<keyword evidence="7" id="KW-0503">Monooxygenase</keyword>
<feature type="chain" id="PRO_5046971490" evidence="6">
    <location>
        <begin position="20"/>
        <end position="318"/>
    </location>
</feature>
<dbReference type="GeneID" id="92092641"/>
<gene>
    <name evidence="7" type="ORF">PG994_008169</name>
</gene>
<evidence type="ECO:0000256" key="6">
    <source>
        <dbReference type="SAM" id="SignalP"/>
    </source>
</evidence>
<dbReference type="EMBL" id="JAQQWL010000008">
    <property type="protein sequence ID" value="KAK8061803.1"/>
    <property type="molecule type" value="Genomic_DNA"/>
</dbReference>
<dbReference type="GO" id="GO:0004497">
    <property type="term" value="F:monooxygenase activity"/>
    <property type="evidence" value="ECO:0007669"/>
    <property type="project" value="UniProtKB-KW"/>
</dbReference>
<dbReference type="PRINTS" id="PR00385">
    <property type="entry name" value="P450"/>
</dbReference>
<accession>A0ABR1UVD2</accession>
<evidence type="ECO:0000256" key="4">
    <source>
        <dbReference type="ARBA" id="ARBA00022723"/>
    </source>
</evidence>
<comment type="cofactor">
    <cofactor evidence="1">
        <name>heme</name>
        <dbReference type="ChEBI" id="CHEBI:30413"/>
    </cofactor>
</comment>